<protein>
    <submittedName>
        <fullName evidence="3">Uncharacterized protein</fullName>
    </submittedName>
</protein>
<evidence type="ECO:0000259" key="2">
    <source>
        <dbReference type="Pfam" id="PF23920"/>
    </source>
</evidence>
<organism evidence="3 4">
    <name type="scientific">Puniceibacterium sediminis</name>
    <dbReference type="NCBI Taxonomy" id="1608407"/>
    <lineage>
        <taxon>Bacteria</taxon>
        <taxon>Pseudomonadati</taxon>
        <taxon>Pseudomonadota</taxon>
        <taxon>Alphaproteobacteria</taxon>
        <taxon>Rhodobacterales</taxon>
        <taxon>Paracoccaceae</taxon>
        <taxon>Puniceibacterium</taxon>
    </lineage>
</organism>
<feature type="domain" description="DUF7259" evidence="2">
    <location>
        <begin position="225"/>
        <end position="300"/>
    </location>
</feature>
<name>A0A238X445_9RHOB</name>
<dbReference type="EMBL" id="FZNN01000009">
    <property type="protein sequence ID" value="SNR53371.1"/>
    <property type="molecule type" value="Genomic_DNA"/>
</dbReference>
<dbReference type="InterPro" id="IPR054236">
    <property type="entry name" value="DUF6963"/>
</dbReference>
<reference evidence="3 4" key="1">
    <citation type="submission" date="2017-06" db="EMBL/GenBank/DDBJ databases">
        <authorList>
            <person name="Kim H.J."/>
            <person name="Triplett B.A."/>
        </authorList>
    </citation>
    <scope>NUCLEOTIDE SEQUENCE [LARGE SCALE GENOMIC DNA]</scope>
    <source>
        <strain evidence="3 4">DSM 29052</strain>
    </source>
</reference>
<feature type="domain" description="DUF6963" evidence="1">
    <location>
        <begin position="2"/>
        <end position="218"/>
    </location>
</feature>
<proteinExistence type="predicted"/>
<dbReference type="AlphaFoldDB" id="A0A238X445"/>
<dbReference type="RefSeq" id="WP_089270613.1">
    <property type="nucleotide sequence ID" value="NZ_FZNN01000009.1"/>
</dbReference>
<evidence type="ECO:0000313" key="4">
    <source>
        <dbReference type="Proteomes" id="UP000198417"/>
    </source>
</evidence>
<sequence>MTIGIAAFGPKSGAGVVAGLRAVELVGRGAIGGFVSFAALTNDGRLLRASTQTGGAGSLFDGAVPEEIALSPLAGLISSGPNRPEPLSEFVAAEPGVGIVTGHRMPQTPAPDGVPLNLHVLQRMKDGADPQAAIDAVIARYPDMDAGFVAFSMDGSIGMGNMPTVMTRGDHGSAILNAPETKARVASIHNAIHPHRLVAAAATETALDAMLRPDPPSRWIEISAGAPLCVSEQARVVVDENGVVEQLCHPANIYLSGEWSVGLGDRVAVFAQGKQIGWLGYEPFMKVVNGKLQSIDGKDHMHLPLLDRVPY</sequence>
<dbReference type="Pfam" id="PF22288">
    <property type="entry name" value="DUF6963"/>
    <property type="match status" value="1"/>
</dbReference>
<accession>A0A238X445</accession>
<evidence type="ECO:0000259" key="1">
    <source>
        <dbReference type="Pfam" id="PF22288"/>
    </source>
</evidence>
<dbReference type="OrthoDB" id="8420134at2"/>
<evidence type="ECO:0000313" key="3">
    <source>
        <dbReference type="EMBL" id="SNR53371.1"/>
    </source>
</evidence>
<dbReference type="Pfam" id="PF23920">
    <property type="entry name" value="DUF7259"/>
    <property type="match status" value="1"/>
</dbReference>
<keyword evidence="4" id="KW-1185">Reference proteome</keyword>
<gene>
    <name evidence="3" type="ORF">SAMN06265370_10923</name>
</gene>
<dbReference type="Proteomes" id="UP000198417">
    <property type="component" value="Unassembled WGS sequence"/>
</dbReference>
<dbReference type="InterPro" id="IPR055683">
    <property type="entry name" value="DUF7259"/>
</dbReference>